<evidence type="ECO:0000256" key="1">
    <source>
        <dbReference type="SAM" id="MobiDB-lite"/>
    </source>
</evidence>
<organism evidence="2 3">
    <name type="scientific">Arthrobotrys musiformis</name>
    <dbReference type="NCBI Taxonomy" id="47236"/>
    <lineage>
        <taxon>Eukaryota</taxon>
        <taxon>Fungi</taxon>
        <taxon>Dikarya</taxon>
        <taxon>Ascomycota</taxon>
        <taxon>Pezizomycotina</taxon>
        <taxon>Orbiliomycetes</taxon>
        <taxon>Orbiliales</taxon>
        <taxon>Orbiliaceae</taxon>
        <taxon>Arthrobotrys</taxon>
    </lineage>
</organism>
<feature type="compositionally biased region" description="Polar residues" evidence="1">
    <location>
        <begin position="213"/>
        <end position="224"/>
    </location>
</feature>
<comment type="caution">
    <text evidence="2">The sequence shown here is derived from an EMBL/GenBank/DDBJ whole genome shotgun (WGS) entry which is preliminary data.</text>
</comment>
<evidence type="ECO:0000313" key="2">
    <source>
        <dbReference type="EMBL" id="KAK6510236.1"/>
    </source>
</evidence>
<dbReference type="AlphaFoldDB" id="A0AAV9WL24"/>
<proteinExistence type="predicted"/>
<feature type="compositionally biased region" description="Basic and acidic residues" evidence="1">
    <location>
        <begin position="227"/>
        <end position="241"/>
    </location>
</feature>
<feature type="region of interest" description="Disordered" evidence="1">
    <location>
        <begin position="159"/>
        <end position="241"/>
    </location>
</feature>
<gene>
    <name evidence="2" type="ORF">TWF481_004952</name>
</gene>
<protein>
    <submittedName>
        <fullName evidence="2">Uncharacterized protein</fullName>
    </submittedName>
</protein>
<dbReference type="EMBL" id="JAVHJL010000002">
    <property type="protein sequence ID" value="KAK6510236.1"/>
    <property type="molecule type" value="Genomic_DNA"/>
</dbReference>
<accession>A0AAV9WL24</accession>
<evidence type="ECO:0000313" key="3">
    <source>
        <dbReference type="Proteomes" id="UP001370758"/>
    </source>
</evidence>
<reference evidence="2 3" key="1">
    <citation type="submission" date="2023-08" db="EMBL/GenBank/DDBJ databases">
        <authorList>
            <person name="Palmer J.M."/>
        </authorList>
    </citation>
    <scope>NUCLEOTIDE SEQUENCE [LARGE SCALE GENOMIC DNA]</scope>
    <source>
        <strain evidence="2 3">TWF481</strain>
    </source>
</reference>
<sequence length="241" mass="27225">MVYQIRPHSNAVNFPLDKWPDWKALYPHEPDGWVEIEAYQLYCSGNCNCGEEGQILPRPNTSCGSQRVADRCSAVFACYCTAELIQPIANMADFPGATREDFQNALNRIPETIQNDNPHYYWEMHGLAVPRRPWDFMGWPRERAPRPIDQLPPWIANGFDGPFRPYEPELPLEGPDGPPADAEPRPNVFFDGNPGPGSGKPWKREVSEDIPNLRSTTSKDNAQGPNRHGENDETKHEASEA</sequence>
<keyword evidence="3" id="KW-1185">Reference proteome</keyword>
<name>A0AAV9WL24_9PEZI</name>
<dbReference type="Proteomes" id="UP001370758">
    <property type="component" value="Unassembled WGS sequence"/>
</dbReference>